<evidence type="ECO:0000313" key="2">
    <source>
        <dbReference type="Proteomes" id="UP001457282"/>
    </source>
</evidence>
<name>A0AAW1WH73_RUBAR</name>
<dbReference type="AlphaFoldDB" id="A0AAW1WH73"/>
<protein>
    <recommendedName>
        <fullName evidence="3">Helitron helicase-like domain-containing protein</fullName>
    </recommendedName>
</protein>
<gene>
    <name evidence="1" type="ORF">M0R45_032271</name>
</gene>
<keyword evidence="2" id="KW-1185">Reference proteome</keyword>
<organism evidence="1 2">
    <name type="scientific">Rubus argutus</name>
    <name type="common">Southern blackberry</name>
    <dbReference type="NCBI Taxonomy" id="59490"/>
    <lineage>
        <taxon>Eukaryota</taxon>
        <taxon>Viridiplantae</taxon>
        <taxon>Streptophyta</taxon>
        <taxon>Embryophyta</taxon>
        <taxon>Tracheophyta</taxon>
        <taxon>Spermatophyta</taxon>
        <taxon>Magnoliopsida</taxon>
        <taxon>eudicotyledons</taxon>
        <taxon>Gunneridae</taxon>
        <taxon>Pentapetalae</taxon>
        <taxon>rosids</taxon>
        <taxon>fabids</taxon>
        <taxon>Rosales</taxon>
        <taxon>Rosaceae</taxon>
        <taxon>Rosoideae</taxon>
        <taxon>Rosoideae incertae sedis</taxon>
        <taxon>Rubus</taxon>
    </lineage>
</organism>
<comment type="caution">
    <text evidence="1">The sequence shown here is derived from an EMBL/GenBank/DDBJ whole genome shotgun (WGS) entry which is preliminary data.</text>
</comment>
<dbReference type="EMBL" id="JBEDUW010000006">
    <property type="protein sequence ID" value="KAK9923873.1"/>
    <property type="molecule type" value="Genomic_DNA"/>
</dbReference>
<dbReference type="PANTHER" id="PTHR45786">
    <property type="entry name" value="DNA BINDING PROTEIN-LIKE"/>
    <property type="match status" value="1"/>
</dbReference>
<sequence>MQSGSRMSSRKRFFQDLESEGKSAASETFAHEDVNAEIILDQHTYQDEHGDALDQFHTGMRDHQQNSNHKITKRIIFFEHLGDEGTSVNSRITNDNENTIAKDVLENSFSFGQAICQKAKQGLIIQYKDHGDNTFQCVHCNAYYWRDEKNTRGIYTGCCQQGQVRLPQPNPTPQFLEKLLDLNNGRESILFKENIRVYNSMFSFTSMGAKIDYHINDGSGPYVFKICGQVHHLMGSVLPFDGELPKYAQLYVYDTHNEISNRMNAIDHFHSNQKIKQDIVKRLIQMFDEINELTKTFRTVKDKFENDSLPSFNMTMLGRRPIDTNF</sequence>
<accession>A0AAW1WH73</accession>
<evidence type="ECO:0000313" key="1">
    <source>
        <dbReference type="EMBL" id="KAK9923873.1"/>
    </source>
</evidence>
<proteinExistence type="predicted"/>
<dbReference type="PANTHER" id="PTHR45786:SF74">
    <property type="entry name" value="ATP-DEPENDENT DNA HELICASE"/>
    <property type="match status" value="1"/>
</dbReference>
<reference evidence="1 2" key="1">
    <citation type="journal article" date="2023" name="G3 (Bethesda)">
        <title>A chromosome-length genome assembly and annotation of blackberry (Rubus argutus, cv. 'Hillquist').</title>
        <authorList>
            <person name="Bruna T."/>
            <person name="Aryal R."/>
            <person name="Dudchenko O."/>
            <person name="Sargent D.J."/>
            <person name="Mead D."/>
            <person name="Buti M."/>
            <person name="Cavallini A."/>
            <person name="Hytonen T."/>
            <person name="Andres J."/>
            <person name="Pham M."/>
            <person name="Weisz D."/>
            <person name="Mascagni F."/>
            <person name="Usai G."/>
            <person name="Natali L."/>
            <person name="Bassil N."/>
            <person name="Fernandez G.E."/>
            <person name="Lomsadze A."/>
            <person name="Armour M."/>
            <person name="Olukolu B."/>
            <person name="Poorten T."/>
            <person name="Britton C."/>
            <person name="Davik J."/>
            <person name="Ashrafi H."/>
            <person name="Aiden E.L."/>
            <person name="Borodovsky M."/>
            <person name="Worthington M."/>
        </authorList>
    </citation>
    <scope>NUCLEOTIDE SEQUENCE [LARGE SCALE GENOMIC DNA]</scope>
    <source>
        <strain evidence="1">PI 553951</strain>
    </source>
</reference>
<dbReference type="Proteomes" id="UP001457282">
    <property type="component" value="Unassembled WGS sequence"/>
</dbReference>
<evidence type="ECO:0008006" key="3">
    <source>
        <dbReference type="Google" id="ProtNLM"/>
    </source>
</evidence>